<evidence type="ECO:0000313" key="1">
    <source>
        <dbReference type="EMBL" id="MDQ0338155.1"/>
    </source>
</evidence>
<accession>A0ABU0CP13</accession>
<protein>
    <recommendedName>
        <fullName evidence="3">SWIM-type domain-containing protein</fullName>
    </recommendedName>
</protein>
<dbReference type="RefSeq" id="WP_307336081.1">
    <property type="nucleotide sequence ID" value="NZ_JAUSUQ010000003.1"/>
</dbReference>
<name>A0ABU0CP13_9BACI</name>
<gene>
    <name evidence="1" type="ORF">J2S00_000939</name>
</gene>
<organism evidence="1 2">
    <name type="scientific">Caldalkalibacillus uzonensis</name>
    <dbReference type="NCBI Taxonomy" id="353224"/>
    <lineage>
        <taxon>Bacteria</taxon>
        <taxon>Bacillati</taxon>
        <taxon>Bacillota</taxon>
        <taxon>Bacilli</taxon>
        <taxon>Bacillales</taxon>
        <taxon>Bacillaceae</taxon>
        <taxon>Caldalkalibacillus</taxon>
    </lineage>
</organism>
<evidence type="ECO:0000313" key="2">
    <source>
        <dbReference type="Proteomes" id="UP001232445"/>
    </source>
</evidence>
<proteinExistence type="predicted"/>
<sequence>MITATLKDGKALICCIPSKTKNGVYLVRVEPEGPFLVVSHFCPAYRFRNQCSHVEEAVQCYRNWRYWEPKREVIERRQRIILQPHWEQIPVPASMEEVIEAAMGVESRAS</sequence>
<dbReference type="Proteomes" id="UP001232445">
    <property type="component" value="Unassembled WGS sequence"/>
</dbReference>
<dbReference type="EMBL" id="JAUSUQ010000003">
    <property type="protein sequence ID" value="MDQ0338155.1"/>
    <property type="molecule type" value="Genomic_DNA"/>
</dbReference>
<keyword evidence="2" id="KW-1185">Reference proteome</keyword>
<reference evidence="1 2" key="1">
    <citation type="submission" date="2023-07" db="EMBL/GenBank/DDBJ databases">
        <title>Genomic Encyclopedia of Type Strains, Phase IV (KMG-IV): sequencing the most valuable type-strain genomes for metagenomic binning, comparative biology and taxonomic classification.</title>
        <authorList>
            <person name="Goeker M."/>
        </authorList>
    </citation>
    <scope>NUCLEOTIDE SEQUENCE [LARGE SCALE GENOMIC DNA]</scope>
    <source>
        <strain evidence="1 2">DSM 17740</strain>
    </source>
</reference>
<comment type="caution">
    <text evidence="1">The sequence shown here is derived from an EMBL/GenBank/DDBJ whole genome shotgun (WGS) entry which is preliminary data.</text>
</comment>
<evidence type="ECO:0008006" key="3">
    <source>
        <dbReference type="Google" id="ProtNLM"/>
    </source>
</evidence>